<evidence type="ECO:0000256" key="3">
    <source>
        <dbReference type="RuleBase" id="RU364072"/>
    </source>
</evidence>
<keyword evidence="3" id="KW-0275">Fatty acid biosynthesis</keyword>
<dbReference type="UniPathway" id="UPA00094"/>
<dbReference type="FunFam" id="2.40.50.100:FF:000003">
    <property type="entry name" value="Acetyl-CoA carboxylase biotin carboxyl carrier protein"/>
    <property type="match status" value="1"/>
</dbReference>
<evidence type="ECO:0000313" key="6">
    <source>
        <dbReference type="EMBL" id="EDS00472.1"/>
    </source>
</evidence>
<dbReference type="Gene3D" id="2.40.50.100">
    <property type="match status" value="1"/>
</dbReference>
<dbReference type="CDD" id="cd06850">
    <property type="entry name" value="biotinyl_domain"/>
    <property type="match status" value="1"/>
</dbReference>
<feature type="compositionally biased region" description="Low complexity" evidence="4">
    <location>
        <begin position="61"/>
        <end position="79"/>
    </location>
</feature>
<keyword evidence="3" id="KW-0443">Lipid metabolism</keyword>
<evidence type="ECO:0000313" key="7">
    <source>
        <dbReference type="Proteomes" id="UP000005326"/>
    </source>
</evidence>
<comment type="pathway">
    <text evidence="3">Lipid metabolism; fatty acid biosynthesis.</text>
</comment>
<dbReference type="GO" id="GO:0006633">
    <property type="term" value="P:fatty acid biosynthetic process"/>
    <property type="evidence" value="ECO:0007669"/>
    <property type="project" value="UniProtKB-UniPathway"/>
</dbReference>
<dbReference type="PROSITE" id="PS50968">
    <property type="entry name" value="BIOTINYL_LIPOYL"/>
    <property type="match status" value="1"/>
</dbReference>
<comment type="function">
    <text evidence="3">This protein is a component of the acetyl coenzyme A carboxylase complex; first, biotin carboxylase catalyzes the carboxylation of the carrier protein and then the transcarboxylase transfers the carboxyl group to form malonyl-CoA.</text>
</comment>
<proteinExistence type="predicted"/>
<evidence type="ECO:0000256" key="2">
    <source>
        <dbReference type="ARBA" id="ARBA00023267"/>
    </source>
</evidence>
<keyword evidence="2 3" id="KW-0092">Biotin</keyword>
<name>B0MP82_9FIRM</name>
<gene>
    <name evidence="6" type="primary">accB</name>
    <name evidence="6" type="ORF">EUBSIR_01640</name>
</gene>
<comment type="caution">
    <text evidence="6">The sequence shown here is derived from an EMBL/GenBank/DDBJ whole genome shotgun (WGS) entry which is preliminary data.</text>
</comment>
<protein>
    <recommendedName>
        <fullName evidence="1 3">Biotin carboxyl carrier protein of acetyl-CoA carboxylase</fullName>
    </recommendedName>
</protein>
<accession>B0MP82</accession>
<dbReference type="AlphaFoldDB" id="B0MP82"/>
<dbReference type="InterPro" id="IPR000089">
    <property type="entry name" value="Biotin_lipoyl"/>
</dbReference>
<reference evidence="6" key="1">
    <citation type="submission" date="2007-10" db="EMBL/GenBank/DDBJ databases">
        <authorList>
            <person name="Fulton L."/>
            <person name="Clifton S."/>
            <person name="Fulton B."/>
            <person name="Xu J."/>
            <person name="Minx P."/>
            <person name="Pepin K.H."/>
            <person name="Johnson M."/>
            <person name="Thiruvilangam P."/>
            <person name="Bhonagiri V."/>
            <person name="Nash W.E."/>
            <person name="Mardis E.R."/>
            <person name="Wilson R.K."/>
        </authorList>
    </citation>
    <scope>NUCLEOTIDE SEQUENCE [LARGE SCALE GENOMIC DNA]</scope>
    <source>
        <strain evidence="6">DSM 15702</strain>
    </source>
</reference>
<dbReference type="Pfam" id="PF00364">
    <property type="entry name" value="Biotin_lipoyl"/>
    <property type="match status" value="1"/>
</dbReference>
<dbReference type="PRINTS" id="PR01071">
    <property type="entry name" value="ACOABIOTINCC"/>
</dbReference>
<organism evidence="6 7">
    <name type="scientific">[Eubacterium] siraeum DSM 15702</name>
    <dbReference type="NCBI Taxonomy" id="428128"/>
    <lineage>
        <taxon>Bacteria</taxon>
        <taxon>Bacillati</taxon>
        <taxon>Bacillota</taxon>
        <taxon>Clostridia</taxon>
        <taxon>Eubacteriales</taxon>
        <taxon>Oscillospiraceae</taxon>
        <taxon>Oscillospiraceae incertae sedis</taxon>
    </lineage>
</organism>
<dbReference type="PANTHER" id="PTHR45266">
    <property type="entry name" value="OXALOACETATE DECARBOXYLASE ALPHA CHAIN"/>
    <property type="match status" value="1"/>
</dbReference>
<evidence type="ECO:0000256" key="4">
    <source>
        <dbReference type="SAM" id="MobiDB-lite"/>
    </source>
</evidence>
<keyword evidence="7" id="KW-1185">Reference proteome</keyword>
<feature type="region of interest" description="Disordered" evidence="4">
    <location>
        <begin position="61"/>
        <end position="82"/>
    </location>
</feature>
<dbReference type="Proteomes" id="UP000005326">
    <property type="component" value="Unassembled WGS sequence"/>
</dbReference>
<keyword evidence="3" id="KW-0276">Fatty acid metabolism</keyword>
<keyword evidence="3" id="KW-0444">Lipid biosynthesis</keyword>
<dbReference type="NCBIfam" id="TIGR00531">
    <property type="entry name" value="BCCP"/>
    <property type="match status" value="1"/>
</dbReference>
<reference evidence="6" key="2">
    <citation type="submission" date="2014-06" db="EMBL/GenBank/DDBJ databases">
        <title>Draft genome sequence of Eubacterium siraeum (DSM 15702).</title>
        <authorList>
            <person name="Sudarsanam P."/>
            <person name="Ley R."/>
            <person name="Guruge J."/>
            <person name="Turnbaugh P.J."/>
            <person name="Mahowald M."/>
            <person name="Liep D."/>
            <person name="Gordon J."/>
        </authorList>
    </citation>
    <scope>NUCLEOTIDE SEQUENCE</scope>
    <source>
        <strain evidence="6">DSM 15702</strain>
    </source>
</reference>
<evidence type="ECO:0000259" key="5">
    <source>
        <dbReference type="PROSITE" id="PS50968"/>
    </source>
</evidence>
<dbReference type="InterPro" id="IPR011053">
    <property type="entry name" value="Single_hybrid_motif"/>
</dbReference>
<dbReference type="EMBL" id="ABCA03000048">
    <property type="protein sequence ID" value="EDS00472.1"/>
    <property type="molecule type" value="Genomic_DNA"/>
</dbReference>
<dbReference type="SUPFAM" id="SSF51230">
    <property type="entry name" value="Single hybrid motif"/>
    <property type="match status" value="1"/>
</dbReference>
<feature type="domain" description="Lipoyl-binding" evidence="5">
    <location>
        <begin position="82"/>
        <end position="158"/>
    </location>
</feature>
<dbReference type="InterPro" id="IPR050709">
    <property type="entry name" value="Biotin_Carboxyl_Carrier/Decarb"/>
</dbReference>
<dbReference type="GO" id="GO:0009317">
    <property type="term" value="C:acetyl-CoA carboxylase complex"/>
    <property type="evidence" value="ECO:0007669"/>
    <property type="project" value="InterPro"/>
</dbReference>
<dbReference type="InterPro" id="IPR001249">
    <property type="entry name" value="AcCoA_biotinCC"/>
</dbReference>
<sequence>MQFETNSLTDAVKEFIGIMKDSGLSYMYVKNDKFELELGQKNPPPAPPVMPAMPPMAMAAAPAVPTSAPQTQAPAAAPADTGKSIKSPIVGTFYSAPSPTKPPFVKVGDKVNEGDTVCIVESMKVMNEIQADISGTVKSIAVKDGEAVEFGQPLIIIE</sequence>
<dbReference type="PANTHER" id="PTHR45266:SF3">
    <property type="entry name" value="OXALOACETATE DECARBOXYLASE ALPHA CHAIN"/>
    <property type="match status" value="1"/>
</dbReference>
<evidence type="ECO:0000256" key="1">
    <source>
        <dbReference type="ARBA" id="ARBA00017562"/>
    </source>
</evidence>
<dbReference type="GO" id="GO:0003989">
    <property type="term" value="F:acetyl-CoA carboxylase activity"/>
    <property type="evidence" value="ECO:0007669"/>
    <property type="project" value="InterPro"/>
</dbReference>